<dbReference type="AlphaFoldDB" id="A0AA38TXU6"/>
<sequence>MKFFQSSSYETQLSDLKSATGRRLTGVLRHRLPCFRGHSRHHRIKKPAELACAMTNPGVVAKLMGLDSIPQRIRLDRNQDRRDSISRSQSVSQTPMVLEIENGEFFVVGFEGGRKGKKGSRWNSRKNLSKDVESWKHGRKLNDDGSKKKKLVVETSSGVLERASDVEFELEIFDKLLLELVYIF</sequence>
<keyword evidence="3" id="KW-1185">Reference proteome</keyword>
<protein>
    <recommendedName>
        <fullName evidence="1">DUF3741 domain-containing protein</fullName>
    </recommendedName>
</protein>
<reference evidence="2" key="1">
    <citation type="submission" date="2023-03" db="EMBL/GenBank/DDBJ databases">
        <title>Chromosome-scale reference genome and RAD-based genetic map of yellow starthistle (Centaurea solstitialis) reveal putative structural variation and QTLs associated with invader traits.</title>
        <authorList>
            <person name="Reatini B."/>
            <person name="Cang F.A."/>
            <person name="Jiang Q."/>
            <person name="Mckibben M.T.W."/>
            <person name="Barker M.S."/>
            <person name="Rieseberg L.H."/>
            <person name="Dlugosch K.M."/>
        </authorList>
    </citation>
    <scope>NUCLEOTIDE SEQUENCE</scope>
    <source>
        <strain evidence="2">CAN-66</strain>
        <tissue evidence="2">Leaf</tissue>
    </source>
</reference>
<comment type="caution">
    <text evidence="2">The sequence shown here is derived from an EMBL/GenBank/DDBJ whole genome shotgun (WGS) entry which is preliminary data.</text>
</comment>
<dbReference type="Proteomes" id="UP001172457">
    <property type="component" value="Chromosome 1"/>
</dbReference>
<gene>
    <name evidence="2" type="ORF">OSB04_001094</name>
</gene>
<dbReference type="InterPro" id="IPR032795">
    <property type="entry name" value="DUF3741-assoc"/>
</dbReference>
<dbReference type="PANTHER" id="PTHR35499">
    <property type="entry name" value="OS05G0128300 PROTEIN"/>
    <property type="match status" value="1"/>
</dbReference>
<proteinExistence type="predicted"/>
<accession>A0AA38TXU6</accession>
<dbReference type="EMBL" id="JARYMX010000001">
    <property type="protein sequence ID" value="KAJ9565128.1"/>
    <property type="molecule type" value="Genomic_DNA"/>
</dbReference>
<evidence type="ECO:0000313" key="3">
    <source>
        <dbReference type="Proteomes" id="UP001172457"/>
    </source>
</evidence>
<feature type="domain" description="DUF3741" evidence="1">
    <location>
        <begin position="54"/>
        <end position="71"/>
    </location>
</feature>
<dbReference type="PANTHER" id="PTHR35499:SF1">
    <property type="entry name" value="DUF3741 DOMAIN-CONTAINING PROTEIN"/>
    <property type="match status" value="1"/>
</dbReference>
<organism evidence="2 3">
    <name type="scientific">Centaurea solstitialis</name>
    <name type="common">yellow star-thistle</name>
    <dbReference type="NCBI Taxonomy" id="347529"/>
    <lineage>
        <taxon>Eukaryota</taxon>
        <taxon>Viridiplantae</taxon>
        <taxon>Streptophyta</taxon>
        <taxon>Embryophyta</taxon>
        <taxon>Tracheophyta</taxon>
        <taxon>Spermatophyta</taxon>
        <taxon>Magnoliopsida</taxon>
        <taxon>eudicotyledons</taxon>
        <taxon>Gunneridae</taxon>
        <taxon>Pentapetalae</taxon>
        <taxon>asterids</taxon>
        <taxon>campanulids</taxon>
        <taxon>Asterales</taxon>
        <taxon>Asteraceae</taxon>
        <taxon>Carduoideae</taxon>
        <taxon>Cardueae</taxon>
        <taxon>Centaureinae</taxon>
        <taxon>Centaurea</taxon>
    </lineage>
</organism>
<evidence type="ECO:0000313" key="2">
    <source>
        <dbReference type="EMBL" id="KAJ9565128.1"/>
    </source>
</evidence>
<name>A0AA38TXU6_9ASTR</name>
<dbReference type="Pfam" id="PF14383">
    <property type="entry name" value="VARLMGL"/>
    <property type="match status" value="1"/>
</dbReference>
<evidence type="ECO:0000259" key="1">
    <source>
        <dbReference type="Pfam" id="PF14383"/>
    </source>
</evidence>